<dbReference type="EMBL" id="JAUSUY010000043">
    <property type="protein sequence ID" value="MDT3429219.1"/>
    <property type="molecule type" value="Genomic_DNA"/>
</dbReference>
<gene>
    <name evidence="2" type="ORF">J2Z22_004820</name>
</gene>
<name>A0ABU3HEI7_9BACL</name>
<proteinExistence type="predicted"/>
<keyword evidence="3" id="KW-1185">Reference proteome</keyword>
<evidence type="ECO:0000313" key="2">
    <source>
        <dbReference type="EMBL" id="MDT3429219.1"/>
    </source>
</evidence>
<organism evidence="2 3">
    <name type="scientific">Paenibacillus forsythiae</name>
    <dbReference type="NCBI Taxonomy" id="365616"/>
    <lineage>
        <taxon>Bacteria</taxon>
        <taxon>Bacillati</taxon>
        <taxon>Bacillota</taxon>
        <taxon>Bacilli</taxon>
        <taxon>Bacillales</taxon>
        <taxon>Paenibacillaceae</taxon>
        <taxon>Paenibacillus</taxon>
    </lineage>
</organism>
<dbReference type="Proteomes" id="UP001248709">
    <property type="component" value="Unassembled WGS sequence"/>
</dbReference>
<sequence length="51" mass="5502">MKDLDLKNLHFLPIFQTLSFNHNTPVLSIDTGESGSPPSMPATVHLNTGPA</sequence>
<protein>
    <submittedName>
        <fullName evidence="2">Uncharacterized protein</fullName>
    </submittedName>
</protein>
<accession>A0ABU3HEI7</accession>
<comment type="caution">
    <text evidence="2">The sequence shown here is derived from an EMBL/GenBank/DDBJ whole genome shotgun (WGS) entry which is preliminary data.</text>
</comment>
<evidence type="ECO:0000256" key="1">
    <source>
        <dbReference type="SAM" id="MobiDB-lite"/>
    </source>
</evidence>
<evidence type="ECO:0000313" key="3">
    <source>
        <dbReference type="Proteomes" id="UP001248709"/>
    </source>
</evidence>
<feature type="region of interest" description="Disordered" evidence="1">
    <location>
        <begin position="29"/>
        <end position="51"/>
    </location>
</feature>
<reference evidence="2 3" key="1">
    <citation type="submission" date="2023-07" db="EMBL/GenBank/DDBJ databases">
        <title>Genomic Encyclopedia of Type Strains, Phase IV (KMG-IV): sequencing the most valuable type-strain genomes for metagenomic binning, comparative biology and taxonomic classification.</title>
        <authorList>
            <person name="Goeker M."/>
        </authorList>
    </citation>
    <scope>NUCLEOTIDE SEQUENCE [LARGE SCALE GENOMIC DNA]</scope>
    <source>
        <strain evidence="2 3">T98</strain>
    </source>
</reference>